<proteinExistence type="predicted"/>
<keyword evidence="2" id="KW-1185">Reference proteome</keyword>
<accession>A0A6N9H966</accession>
<dbReference type="EMBL" id="WWEQ01000044">
    <property type="protein sequence ID" value="MYM20276.1"/>
    <property type="molecule type" value="Genomic_DNA"/>
</dbReference>
<evidence type="ECO:0000313" key="1">
    <source>
        <dbReference type="EMBL" id="MYM20276.1"/>
    </source>
</evidence>
<dbReference type="AlphaFoldDB" id="A0A6N9H966"/>
<protein>
    <submittedName>
        <fullName evidence="1">Uncharacterized protein</fullName>
    </submittedName>
</protein>
<sequence>MSAEFDAFIANMPVRLPAFVADELPDAVTVEDDSAEDGSAQYDFLKDYSPQSLPYVEAFALSELESPEQAAEPEYQAFSEGVLRYVGEVFLRAFGGRWDFDDSGADPAAMPFIRPDSATGNEQGEPVDLVQLLMTALSVRSGDVFISAYAEVLEGFDDQPPRRSCTGLEGTVSAPFDAAAQISDGERDFLADFLPTVEPAIAEWVDSQAGDDWDFDRASLDRLGRQLQARYDTVDELIEDAGEEYLTGAMSFAGEALRRAGRGAWRYGDPDSGAFEDEDPRLGQPYLQFAVEGVDVVPMMLLLGSIEDADILPLAYDALAGGGVGEAIAQADAQED</sequence>
<comment type="caution">
    <text evidence="1">The sequence shown here is derived from an EMBL/GenBank/DDBJ whole genome shotgun (WGS) entry which is preliminary data.</text>
</comment>
<dbReference type="Proteomes" id="UP000469215">
    <property type="component" value="Unassembled WGS sequence"/>
</dbReference>
<name>A0A6N9H966_9MICO</name>
<reference evidence="1 2" key="1">
    <citation type="submission" date="2020-01" db="EMBL/GenBank/DDBJ databases">
        <authorList>
            <person name="Deng T."/>
        </authorList>
    </citation>
    <scope>NUCLEOTIDE SEQUENCE [LARGE SCALE GENOMIC DNA]</scope>
    <source>
        <strain evidence="1 2">5221</strain>
    </source>
</reference>
<gene>
    <name evidence="1" type="ORF">GSY69_09940</name>
</gene>
<dbReference type="RefSeq" id="WP_160953698.1">
    <property type="nucleotide sequence ID" value="NZ_WWEQ01000044.1"/>
</dbReference>
<evidence type="ECO:0000313" key="2">
    <source>
        <dbReference type="Proteomes" id="UP000469215"/>
    </source>
</evidence>
<organism evidence="1 2">
    <name type="scientific">Brevibacterium rongguiense</name>
    <dbReference type="NCBI Taxonomy" id="2695267"/>
    <lineage>
        <taxon>Bacteria</taxon>
        <taxon>Bacillati</taxon>
        <taxon>Actinomycetota</taxon>
        <taxon>Actinomycetes</taxon>
        <taxon>Micrococcales</taxon>
        <taxon>Brevibacteriaceae</taxon>
        <taxon>Brevibacterium</taxon>
    </lineage>
</organism>